<reference evidence="1" key="2">
    <citation type="submission" date="2015-06" db="UniProtKB">
        <authorList>
            <consortium name="EnsemblPlants"/>
        </authorList>
    </citation>
    <scope>IDENTIFICATION</scope>
    <source>
        <strain evidence="1">DM1-3 516 R44</strain>
    </source>
</reference>
<dbReference type="InParanoid" id="M1DFI7"/>
<dbReference type="PaxDb" id="4113-PGSC0003DMT400088239"/>
<protein>
    <submittedName>
        <fullName evidence="1">Uncharacterized protein</fullName>
    </submittedName>
</protein>
<sequence>MADQISLGGLTRLPYAIAAQLLDHMTKTNKETEKDQILATLLTLLDLVTKQIMELEVPCKKKDRYIPLHERIKPKEYEGGQIEEILSLILHKVEQYDRVLNEIKENISLLNQMSVSHSMSIQLLETQMGHMWKFGMFLKSGDWRAKCPVGEPDLDQRWTQEIIRLESVKLDGPMNKLASRRIGWLSRLCPPFGPLY</sequence>
<organism evidence="1 2">
    <name type="scientific">Solanum tuberosum</name>
    <name type="common">Potato</name>
    <dbReference type="NCBI Taxonomy" id="4113"/>
    <lineage>
        <taxon>Eukaryota</taxon>
        <taxon>Viridiplantae</taxon>
        <taxon>Streptophyta</taxon>
        <taxon>Embryophyta</taxon>
        <taxon>Tracheophyta</taxon>
        <taxon>Spermatophyta</taxon>
        <taxon>Magnoliopsida</taxon>
        <taxon>eudicotyledons</taxon>
        <taxon>Gunneridae</taxon>
        <taxon>Pentapetalae</taxon>
        <taxon>asterids</taxon>
        <taxon>lamiids</taxon>
        <taxon>Solanales</taxon>
        <taxon>Solanaceae</taxon>
        <taxon>Solanoideae</taxon>
        <taxon>Solaneae</taxon>
        <taxon>Solanum</taxon>
    </lineage>
</organism>
<proteinExistence type="predicted"/>
<keyword evidence="2" id="KW-1185">Reference proteome</keyword>
<dbReference type="HOGENOM" id="CLU_1646672_0_0_1"/>
<accession>M1DFI7</accession>
<reference evidence="2" key="1">
    <citation type="journal article" date="2011" name="Nature">
        <title>Genome sequence and analysis of the tuber crop potato.</title>
        <authorList>
            <consortium name="The Potato Genome Sequencing Consortium"/>
        </authorList>
    </citation>
    <scope>NUCLEOTIDE SEQUENCE [LARGE SCALE GENOMIC DNA]</scope>
    <source>
        <strain evidence="2">cv. DM1-3 516 R44</strain>
    </source>
</reference>
<dbReference type="AlphaFoldDB" id="M1DFI7"/>
<evidence type="ECO:0000313" key="1">
    <source>
        <dbReference type="EnsemblPlants" id="PGSC0003DMT400088239"/>
    </source>
</evidence>
<evidence type="ECO:0000313" key="2">
    <source>
        <dbReference type="Proteomes" id="UP000011115"/>
    </source>
</evidence>
<dbReference type="Gramene" id="PGSC0003DMT400088239">
    <property type="protein sequence ID" value="PGSC0003DMT400088239"/>
    <property type="gene ID" value="PGSC0003DMG400037810"/>
</dbReference>
<dbReference type="Proteomes" id="UP000011115">
    <property type="component" value="Unassembled WGS sequence"/>
</dbReference>
<dbReference type="EnsemblPlants" id="PGSC0003DMT400088239">
    <property type="protein sequence ID" value="PGSC0003DMT400088239"/>
    <property type="gene ID" value="PGSC0003DMG400037810"/>
</dbReference>
<name>M1DFI7_SOLTU</name>